<keyword evidence="4" id="KW-0744">Spermatogenesis</keyword>
<evidence type="ECO:0000259" key="7">
    <source>
        <dbReference type="PROSITE" id="PS51644"/>
    </source>
</evidence>
<dbReference type="Pfam" id="PF12872">
    <property type="entry name" value="OST-HTH"/>
    <property type="match status" value="1"/>
</dbReference>
<dbReference type="Proteomes" id="UP001154078">
    <property type="component" value="Chromosome 10"/>
</dbReference>
<comment type="subcellular location">
    <subcellularLocation>
        <location evidence="1">Cytoplasm</location>
    </subcellularLocation>
</comment>
<reference evidence="8" key="1">
    <citation type="submission" date="2021-12" db="EMBL/GenBank/DDBJ databases">
        <authorList>
            <person name="King R."/>
        </authorList>
    </citation>
    <scope>NUCLEOTIDE SEQUENCE</scope>
</reference>
<feature type="domain" description="HTH OST-type" evidence="7">
    <location>
        <begin position="9"/>
        <end position="92"/>
    </location>
</feature>
<feature type="compositionally biased region" description="Polar residues" evidence="5">
    <location>
        <begin position="276"/>
        <end position="287"/>
    </location>
</feature>
<dbReference type="OrthoDB" id="10034606at2759"/>
<dbReference type="InterPro" id="IPR025605">
    <property type="entry name" value="OST-HTH/LOTUS_dom"/>
</dbReference>
<name>A0A9P0AUC9_BRAAE</name>
<dbReference type="EMBL" id="OV121141">
    <property type="protein sequence ID" value="CAH0548700.1"/>
    <property type="molecule type" value="Genomic_DNA"/>
</dbReference>
<gene>
    <name evidence="8" type="ORF">MELIAE_LOCUS2120</name>
</gene>
<evidence type="ECO:0000256" key="2">
    <source>
        <dbReference type="ARBA" id="ARBA00022490"/>
    </source>
</evidence>
<feature type="region of interest" description="Disordered" evidence="5">
    <location>
        <begin position="151"/>
        <end position="179"/>
    </location>
</feature>
<dbReference type="SUPFAM" id="SSF63748">
    <property type="entry name" value="Tudor/PWWP/MBT"/>
    <property type="match status" value="3"/>
</dbReference>
<evidence type="ECO:0000256" key="3">
    <source>
        <dbReference type="ARBA" id="ARBA00022737"/>
    </source>
</evidence>
<feature type="domain" description="Tudor" evidence="6">
    <location>
        <begin position="955"/>
        <end position="1013"/>
    </location>
</feature>
<dbReference type="PANTHER" id="PTHR22948">
    <property type="entry name" value="TUDOR DOMAIN CONTAINING PROTEIN"/>
    <property type="match status" value="1"/>
</dbReference>
<accession>A0A9P0AUC9</accession>
<organism evidence="8 9">
    <name type="scientific">Brassicogethes aeneus</name>
    <name type="common">Rape pollen beetle</name>
    <name type="synonym">Meligethes aeneus</name>
    <dbReference type="NCBI Taxonomy" id="1431903"/>
    <lineage>
        <taxon>Eukaryota</taxon>
        <taxon>Metazoa</taxon>
        <taxon>Ecdysozoa</taxon>
        <taxon>Arthropoda</taxon>
        <taxon>Hexapoda</taxon>
        <taxon>Insecta</taxon>
        <taxon>Pterygota</taxon>
        <taxon>Neoptera</taxon>
        <taxon>Endopterygota</taxon>
        <taxon>Coleoptera</taxon>
        <taxon>Polyphaga</taxon>
        <taxon>Cucujiformia</taxon>
        <taxon>Nitidulidae</taxon>
        <taxon>Meligethinae</taxon>
        <taxon>Brassicogethes</taxon>
    </lineage>
</organism>
<proteinExistence type="predicted"/>
<dbReference type="GO" id="GO:0030719">
    <property type="term" value="P:P granule organization"/>
    <property type="evidence" value="ECO:0007669"/>
    <property type="project" value="TreeGrafter"/>
</dbReference>
<keyword evidence="9" id="KW-1185">Reference proteome</keyword>
<dbReference type="InterPro" id="IPR002999">
    <property type="entry name" value="Tudor"/>
</dbReference>
<dbReference type="PROSITE" id="PS51644">
    <property type="entry name" value="HTH_OST"/>
    <property type="match status" value="1"/>
</dbReference>
<dbReference type="Gene3D" id="3.30.420.610">
    <property type="entry name" value="LOTUS domain-like"/>
    <property type="match status" value="2"/>
</dbReference>
<dbReference type="InterPro" id="IPR050621">
    <property type="entry name" value="Tudor_domain_containing"/>
</dbReference>
<evidence type="ECO:0000256" key="1">
    <source>
        <dbReference type="ARBA" id="ARBA00004496"/>
    </source>
</evidence>
<dbReference type="GO" id="GO:0007283">
    <property type="term" value="P:spermatogenesis"/>
    <property type="evidence" value="ECO:0007669"/>
    <property type="project" value="UniProtKB-KW"/>
</dbReference>
<feature type="domain" description="Tudor" evidence="6">
    <location>
        <begin position="728"/>
        <end position="788"/>
    </location>
</feature>
<dbReference type="CDD" id="cd20379">
    <property type="entry name" value="Tudor_dTUD-like"/>
    <property type="match status" value="1"/>
</dbReference>
<dbReference type="PROSITE" id="PS50304">
    <property type="entry name" value="TUDOR"/>
    <property type="match status" value="3"/>
</dbReference>
<feature type="region of interest" description="Disordered" evidence="5">
    <location>
        <begin position="269"/>
        <end position="299"/>
    </location>
</feature>
<dbReference type="SMART" id="SM00333">
    <property type="entry name" value="TUDOR"/>
    <property type="match status" value="3"/>
</dbReference>
<dbReference type="Gene3D" id="2.40.50.90">
    <property type="match status" value="3"/>
</dbReference>
<dbReference type="InterPro" id="IPR035437">
    <property type="entry name" value="SNase_OB-fold_sf"/>
</dbReference>
<protein>
    <recommendedName>
        <fullName evidence="10">Tudor domain-containing protein 7</fullName>
    </recommendedName>
</protein>
<keyword evidence="2" id="KW-0963">Cytoplasm</keyword>
<evidence type="ECO:0000313" key="8">
    <source>
        <dbReference type="EMBL" id="CAH0548700.1"/>
    </source>
</evidence>
<dbReference type="AlphaFoldDB" id="A0A9P0AUC9"/>
<dbReference type="Pfam" id="PF00567">
    <property type="entry name" value="TUDOR"/>
    <property type="match status" value="3"/>
</dbReference>
<dbReference type="GO" id="GO:0034587">
    <property type="term" value="P:piRNA processing"/>
    <property type="evidence" value="ECO:0007669"/>
    <property type="project" value="TreeGrafter"/>
</dbReference>
<dbReference type="InterPro" id="IPR041966">
    <property type="entry name" value="LOTUS-like"/>
</dbReference>
<evidence type="ECO:0000256" key="4">
    <source>
        <dbReference type="ARBA" id="ARBA00022871"/>
    </source>
</evidence>
<keyword evidence="3" id="KW-0677">Repeat</keyword>
<dbReference type="CDD" id="cd09972">
    <property type="entry name" value="LOTUS_TDRD_OSKAR"/>
    <property type="match status" value="1"/>
</dbReference>
<feature type="compositionally biased region" description="Low complexity" evidence="5">
    <location>
        <begin position="151"/>
        <end position="173"/>
    </location>
</feature>
<dbReference type="GO" id="GO:0043186">
    <property type="term" value="C:P granule"/>
    <property type="evidence" value="ECO:0007669"/>
    <property type="project" value="TreeGrafter"/>
</dbReference>
<evidence type="ECO:0000259" key="6">
    <source>
        <dbReference type="PROSITE" id="PS50304"/>
    </source>
</evidence>
<dbReference type="PANTHER" id="PTHR22948:SF76">
    <property type="entry name" value="FI20010P1-RELATED"/>
    <property type="match status" value="1"/>
</dbReference>
<dbReference type="Gene3D" id="2.30.30.140">
    <property type="match status" value="3"/>
</dbReference>
<evidence type="ECO:0000313" key="9">
    <source>
        <dbReference type="Proteomes" id="UP001154078"/>
    </source>
</evidence>
<evidence type="ECO:0000256" key="5">
    <source>
        <dbReference type="SAM" id="MobiDB-lite"/>
    </source>
</evidence>
<sequence>MKFSKMEKLQEDVISMIRSCLISNKSEMTLKHLENDYRTLCGERIPYTKFGFKRLEDFISSVPTLYLRTAGNETYVKAQLSEKSQHIQSMVNKQKSSKKSSLQKIRFSNAVYRQPTQPNRWRPKEVNVKWKSKFQNSPRLAAVSHNQFVNRPVNRQPPQQQYQQGYQHQNYHQSAARQDLSQRLHLPPADKKLTSTTSSNNGNAAPPVVTNHVHAISTSGQNGATGVQGNVATLRYKRTTSVPLDSEPSNPCNSLINAKKRITRKMSEITLDRDSGNSSPTSDTQPKSPSPELPTFVRTGNSSADLKKFAETFGLGEVEISSNQVAAKKKAERFFTCKVKVGKNTYYSYPEDFRDPIEAEKYCSNKALDDLIPKHSRRKSLLTANHLDILERVPPMLEKHQHGIWAWQLEMDYADKYNEALPADWLKIIDTSQCIQVEKGLESHVLRHCKPGDVLQKGQKWSTTPMKMSDVSVPSNTVQFNDDARLSAQVTYVVSASEVWCRQCDNVEFQAYNEMSIRMEKFYNAHAQSHKVTEVDAGRYYVANFDGGWYRVRAVNVDSSDVTCFFIDYGDETLLQKDNLYQLKREFATCQAQAFVCRLAGLEELYEASANSEKLMSIMSKQVLLELASDSIDENLDELSFPVFMYDADTGNSLNQDLIPLLTIESASPVITKGSITEVYITNIESNGDVYFHLHSRGYESLQELLLNLETQILQNPPNNLIEPITKTNSENKLYFAQYKVDGHWYRVQIIDWAPQGNFAQIYFVDYGNTDVINVNSEVLYPLDKLSDVLSQYPFQAVKVKMALDAIPTDFIDMATKLMPADVPVLLKIIKYDEESCPLVEFFKRSPEDILYCVNNSIGMEAELKKGDGNNNKSPKRKIISFSDELSKNVPSGGTLDRPDLPSKDSYFEVRISFAVNPWNFFVQPLKSQEKLNTLMENLQKRYQNVQYSPLQTEDITPGQIFASKHEDGCWYRTSVIKVIHKGSISVFYCDFGYYSNLTVQQLIPLDPEFLELPYQALKAKLTDIKPKQNKWTMEDCEFFKQRVEKKNFYSILRDIEKDELYESDIVLKLILIDTSDVDDVYIGKELISRKIAVEC</sequence>
<evidence type="ECO:0008006" key="10">
    <source>
        <dbReference type="Google" id="ProtNLM"/>
    </source>
</evidence>
<keyword evidence="4" id="KW-0221">Differentiation</keyword>
<feature type="domain" description="Tudor" evidence="6">
    <location>
        <begin position="532"/>
        <end position="590"/>
    </location>
</feature>